<organism evidence="4 5">
    <name type="scientific">Chitinophaga barathri</name>
    <dbReference type="NCBI Taxonomy" id="1647451"/>
    <lineage>
        <taxon>Bacteria</taxon>
        <taxon>Pseudomonadati</taxon>
        <taxon>Bacteroidota</taxon>
        <taxon>Chitinophagia</taxon>
        <taxon>Chitinophagales</taxon>
        <taxon>Chitinophagaceae</taxon>
        <taxon>Chitinophaga</taxon>
    </lineage>
</organism>
<evidence type="ECO:0000256" key="1">
    <source>
        <dbReference type="ARBA" id="ARBA00022729"/>
    </source>
</evidence>
<keyword evidence="5" id="KW-1185">Reference proteome</keyword>
<dbReference type="InterPro" id="IPR027385">
    <property type="entry name" value="Beta-barrel_OMP"/>
</dbReference>
<evidence type="ECO:0000313" key="5">
    <source>
        <dbReference type="Proteomes" id="UP000279089"/>
    </source>
</evidence>
<dbReference type="EMBL" id="RMBX01000010">
    <property type="protein sequence ID" value="RPD39600.1"/>
    <property type="molecule type" value="Genomic_DNA"/>
</dbReference>
<dbReference type="OrthoDB" id="838103at2"/>
<feature type="signal peptide" evidence="2">
    <location>
        <begin position="1"/>
        <end position="19"/>
    </location>
</feature>
<keyword evidence="1 2" id="KW-0732">Signal</keyword>
<proteinExistence type="predicted"/>
<dbReference type="InterPro" id="IPR011250">
    <property type="entry name" value="OMP/PagP_B-barrel"/>
</dbReference>
<dbReference type="Proteomes" id="UP000279089">
    <property type="component" value="Unassembled WGS sequence"/>
</dbReference>
<dbReference type="Pfam" id="PF13505">
    <property type="entry name" value="OMP_b-brl"/>
    <property type="match status" value="1"/>
</dbReference>
<feature type="chain" id="PRO_5018283489" evidence="2">
    <location>
        <begin position="20"/>
        <end position="215"/>
    </location>
</feature>
<evidence type="ECO:0000259" key="3">
    <source>
        <dbReference type="Pfam" id="PF13505"/>
    </source>
</evidence>
<accession>A0A3N4MHN5</accession>
<dbReference type="SUPFAM" id="SSF56925">
    <property type="entry name" value="OMPA-like"/>
    <property type="match status" value="1"/>
</dbReference>
<feature type="domain" description="Outer membrane protein beta-barrel" evidence="3">
    <location>
        <begin position="7"/>
        <end position="176"/>
    </location>
</feature>
<comment type="caution">
    <text evidence="4">The sequence shown here is derived from an EMBL/GenBank/DDBJ whole genome shotgun (WGS) entry which is preliminary data.</text>
</comment>
<sequence length="215" mass="23386">MKLLFLVTMLTISMQIVTAQQPSPKFRINALAGYVFDDSFDSYYDANSYYDGTLNGGFQWGVGLEYLLREQYGLEVLYLRQDTKAPVTYFQNGVKNTDFDVAVNYILAAGNRYFRLSSPVVVPFGGIMLGAAIFDIKNPDNGRNSNATKFAWGVRGGTNINVSPRFAFKLQAQLLSAVQGAGGGLYFGTGGVSTGLTTYSSILQFGFNGGIAVSF</sequence>
<gene>
    <name evidence="4" type="ORF">EG028_18290</name>
</gene>
<dbReference type="RefSeq" id="WP_120515739.1">
    <property type="nucleotide sequence ID" value="NZ_QXZY01000004.1"/>
</dbReference>
<reference evidence="5" key="1">
    <citation type="submission" date="2018-11" db="EMBL/GenBank/DDBJ databases">
        <title>Chitinophaga lutea sp.nov., isolate from arsenic contaminated soil.</title>
        <authorList>
            <person name="Zong Y."/>
        </authorList>
    </citation>
    <scope>NUCLEOTIDE SEQUENCE [LARGE SCALE GENOMIC DNA]</scope>
    <source>
        <strain evidence="5">YLT18</strain>
    </source>
</reference>
<dbReference type="Gene3D" id="2.40.160.20">
    <property type="match status" value="1"/>
</dbReference>
<evidence type="ECO:0000256" key="2">
    <source>
        <dbReference type="SAM" id="SignalP"/>
    </source>
</evidence>
<dbReference type="AlphaFoldDB" id="A0A3N4MHN5"/>
<evidence type="ECO:0000313" key="4">
    <source>
        <dbReference type="EMBL" id="RPD39600.1"/>
    </source>
</evidence>
<name>A0A3N4MHN5_9BACT</name>
<protein>
    <submittedName>
        <fullName evidence="4">Porin family protein</fullName>
    </submittedName>
</protein>